<proteinExistence type="predicted"/>
<protein>
    <submittedName>
        <fullName evidence="1">Uncharacterized protein</fullName>
    </submittedName>
</protein>
<dbReference type="Proteomes" id="UP000192472">
    <property type="component" value="Unassembled WGS sequence"/>
</dbReference>
<name>A0A1W2GG94_REIFA</name>
<evidence type="ECO:0000313" key="1">
    <source>
        <dbReference type="EMBL" id="SMD35368.1"/>
    </source>
</evidence>
<evidence type="ECO:0000313" key="2">
    <source>
        <dbReference type="Proteomes" id="UP000192472"/>
    </source>
</evidence>
<dbReference type="EMBL" id="FWYF01000002">
    <property type="protein sequence ID" value="SMD35368.1"/>
    <property type="molecule type" value="Genomic_DNA"/>
</dbReference>
<dbReference type="STRING" id="692418.SAMN04488029_2477"/>
<reference evidence="1 2" key="1">
    <citation type="submission" date="2017-04" db="EMBL/GenBank/DDBJ databases">
        <authorList>
            <person name="Afonso C.L."/>
            <person name="Miller P.J."/>
            <person name="Scott M.A."/>
            <person name="Spackman E."/>
            <person name="Goraichik I."/>
            <person name="Dimitrov K.M."/>
            <person name="Suarez D.L."/>
            <person name="Swayne D.E."/>
        </authorList>
    </citation>
    <scope>NUCLEOTIDE SEQUENCE [LARGE SCALE GENOMIC DNA]</scope>
    <source>
        <strain evidence="1 2">DSM 26133</strain>
    </source>
</reference>
<dbReference type="AlphaFoldDB" id="A0A1W2GG94"/>
<accession>A0A1W2GG94</accession>
<sequence length="48" mass="5548">MSILRSRYLVVQFANIHLTSDNIIYWPEGEKVRDVLLGKKQISELGCN</sequence>
<gene>
    <name evidence="1" type="ORF">SAMN04488029_2477</name>
</gene>
<organism evidence="1 2">
    <name type="scientific">Reichenbachiella faecimaris</name>
    <dbReference type="NCBI Taxonomy" id="692418"/>
    <lineage>
        <taxon>Bacteria</taxon>
        <taxon>Pseudomonadati</taxon>
        <taxon>Bacteroidota</taxon>
        <taxon>Cytophagia</taxon>
        <taxon>Cytophagales</taxon>
        <taxon>Reichenbachiellaceae</taxon>
        <taxon>Reichenbachiella</taxon>
    </lineage>
</organism>
<keyword evidence="2" id="KW-1185">Reference proteome</keyword>